<reference evidence="2" key="1">
    <citation type="submission" date="2020-10" db="EMBL/GenBank/DDBJ databases">
        <authorList>
            <person name="Kusch S."/>
        </authorList>
    </citation>
    <scope>NUCLEOTIDE SEQUENCE</scope>
    <source>
        <strain evidence="2">SwB9</strain>
    </source>
</reference>
<feature type="compositionally biased region" description="Basic and acidic residues" evidence="1">
    <location>
        <begin position="109"/>
        <end position="141"/>
    </location>
</feature>
<feature type="compositionally biased region" description="Basic and acidic residues" evidence="1">
    <location>
        <begin position="39"/>
        <end position="49"/>
    </location>
</feature>
<sequence length="150" mass="17176">MSSQSSQLPIREYNKQSVNDFEGQQYGESATRASAARASDNDPQYRKTDTSNGYQAGRQPSPRQDATGKRPLLKKKHKASRHKKFKEEAEEDKEVANRVHYKVGGSGGGERDNEAKNFEQRRALLIEKNRAAEKEENEKQRNMGHYFEED</sequence>
<protein>
    <submittedName>
        <fullName evidence="2">E2698ddd-c056-42c6-97ec-a4d80fbfb5fa</fullName>
    </submittedName>
</protein>
<feature type="region of interest" description="Disordered" evidence="1">
    <location>
        <begin position="1"/>
        <end position="150"/>
    </location>
</feature>
<evidence type="ECO:0000313" key="3">
    <source>
        <dbReference type="Proteomes" id="UP000624404"/>
    </source>
</evidence>
<feature type="compositionally biased region" description="Low complexity" evidence="1">
    <location>
        <begin position="29"/>
        <end position="38"/>
    </location>
</feature>
<organism evidence="2 3">
    <name type="scientific">Sclerotinia trifoliorum</name>
    <dbReference type="NCBI Taxonomy" id="28548"/>
    <lineage>
        <taxon>Eukaryota</taxon>
        <taxon>Fungi</taxon>
        <taxon>Dikarya</taxon>
        <taxon>Ascomycota</taxon>
        <taxon>Pezizomycotina</taxon>
        <taxon>Leotiomycetes</taxon>
        <taxon>Helotiales</taxon>
        <taxon>Sclerotiniaceae</taxon>
        <taxon>Sclerotinia</taxon>
    </lineage>
</organism>
<gene>
    <name evidence="2" type="ORF">SCLTRI_LOCUS9536</name>
</gene>
<feature type="compositionally biased region" description="Basic residues" evidence="1">
    <location>
        <begin position="71"/>
        <end position="84"/>
    </location>
</feature>
<accession>A0A8H2ZVA0</accession>
<dbReference type="EMBL" id="CAJHIA010000036">
    <property type="protein sequence ID" value="CAD6451417.1"/>
    <property type="molecule type" value="Genomic_DNA"/>
</dbReference>
<name>A0A8H2ZVA0_9HELO</name>
<proteinExistence type="predicted"/>
<comment type="caution">
    <text evidence="2">The sequence shown here is derived from an EMBL/GenBank/DDBJ whole genome shotgun (WGS) entry which is preliminary data.</text>
</comment>
<evidence type="ECO:0000256" key="1">
    <source>
        <dbReference type="SAM" id="MobiDB-lite"/>
    </source>
</evidence>
<dbReference type="AlphaFoldDB" id="A0A8H2ZVA0"/>
<evidence type="ECO:0000313" key="2">
    <source>
        <dbReference type="EMBL" id="CAD6451417.1"/>
    </source>
</evidence>
<dbReference type="Proteomes" id="UP000624404">
    <property type="component" value="Unassembled WGS sequence"/>
</dbReference>
<keyword evidence="3" id="KW-1185">Reference proteome</keyword>
<dbReference type="OrthoDB" id="10565737at2759"/>